<sequence>MSTPTVVAVGSTPVDEETDRRWIRNATRQLSGQRQTADNERRLSRQRATTGTEERPRTVYTLLIPGQHRDTYSERMQRRSSE</sequence>
<dbReference type="Proteomes" id="UP000036681">
    <property type="component" value="Unplaced"/>
</dbReference>
<dbReference type="AlphaFoldDB" id="A0A0M3HQG6"/>
<keyword evidence="2" id="KW-1185">Reference proteome</keyword>
<reference evidence="3" key="1">
    <citation type="submission" date="2017-02" db="UniProtKB">
        <authorList>
            <consortium name="WormBaseParasite"/>
        </authorList>
    </citation>
    <scope>IDENTIFICATION</scope>
</reference>
<accession>A0A0M3HQG6</accession>
<dbReference type="WBParaSite" id="ALUE_0000434201-mRNA-1">
    <property type="protein sequence ID" value="ALUE_0000434201-mRNA-1"/>
    <property type="gene ID" value="ALUE_0000434201"/>
</dbReference>
<evidence type="ECO:0000256" key="1">
    <source>
        <dbReference type="SAM" id="MobiDB-lite"/>
    </source>
</evidence>
<proteinExistence type="predicted"/>
<name>A0A0M3HQG6_ASCLU</name>
<organism evidence="2 3">
    <name type="scientific">Ascaris lumbricoides</name>
    <name type="common">Giant roundworm</name>
    <dbReference type="NCBI Taxonomy" id="6252"/>
    <lineage>
        <taxon>Eukaryota</taxon>
        <taxon>Metazoa</taxon>
        <taxon>Ecdysozoa</taxon>
        <taxon>Nematoda</taxon>
        <taxon>Chromadorea</taxon>
        <taxon>Rhabditida</taxon>
        <taxon>Spirurina</taxon>
        <taxon>Ascaridomorpha</taxon>
        <taxon>Ascaridoidea</taxon>
        <taxon>Ascarididae</taxon>
        <taxon>Ascaris</taxon>
    </lineage>
</organism>
<evidence type="ECO:0000313" key="3">
    <source>
        <dbReference type="WBParaSite" id="ALUE_0000434201-mRNA-1"/>
    </source>
</evidence>
<feature type="region of interest" description="Disordered" evidence="1">
    <location>
        <begin position="26"/>
        <end position="54"/>
    </location>
</feature>
<evidence type="ECO:0000313" key="2">
    <source>
        <dbReference type="Proteomes" id="UP000036681"/>
    </source>
</evidence>
<feature type="compositionally biased region" description="Polar residues" evidence="1">
    <location>
        <begin position="26"/>
        <end position="36"/>
    </location>
</feature>
<protein>
    <submittedName>
        <fullName evidence="3">KID domain-containing protein</fullName>
    </submittedName>
</protein>